<proteinExistence type="predicted"/>
<name>A0A2N3LP39_9BACI</name>
<evidence type="ECO:0000313" key="2">
    <source>
        <dbReference type="Proteomes" id="UP000233440"/>
    </source>
</evidence>
<evidence type="ECO:0000313" key="1">
    <source>
        <dbReference type="EMBL" id="PKR86380.1"/>
    </source>
</evidence>
<dbReference type="EMBL" id="PIQO01000002">
    <property type="protein sequence ID" value="PKR86380.1"/>
    <property type="molecule type" value="Genomic_DNA"/>
</dbReference>
<comment type="caution">
    <text evidence="1">The sequence shown here is derived from an EMBL/GenBank/DDBJ whole genome shotgun (WGS) entry which is preliminary data.</text>
</comment>
<accession>A0A2N3LP39</accession>
<dbReference type="Proteomes" id="UP000233440">
    <property type="component" value="Unassembled WGS sequence"/>
</dbReference>
<reference evidence="1 2" key="1">
    <citation type="submission" date="2017-11" db="EMBL/GenBank/DDBJ databases">
        <title>Bacillus camelliae sp. nov., isolated from pu'er tea.</title>
        <authorList>
            <person name="Niu L."/>
        </authorList>
    </citation>
    <scope>NUCLEOTIDE SEQUENCE [LARGE SCALE GENOMIC DNA]</scope>
    <source>
        <strain evidence="1 2">7578-1</strain>
    </source>
</reference>
<sequence>MIYPPHNHHKMKTFSKLLLLGPINVQKKILNWTLLKIYIFTSIREGEGTCHLPFEWCRNRDER</sequence>
<keyword evidence="2" id="KW-1185">Reference proteome</keyword>
<protein>
    <submittedName>
        <fullName evidence="1">Uncharacterized protein</fullName>
    </submittedName>
</protein>
<organism evidence="1 2">
    <name type="scientific">Heyndrickxia camelliae</name>
    <dbReference type="NCBI Taxonomy" id="1707093"/>
    <lineage>
        <taxon>Bacteria</taxon>
        <taxon>Bacillati</taxon>
        <taxon>Bacillota</taxon>
        <taxon>Bacilli</taxon>
        <taxon>Bacillales</taxon>
        <taxon>Bacillaceae</taxon>
        <taxon>Heyndrickxia</taxon>
    </lineage>
</organism>
<gene>
    <name evidence="1" type="ORF">CWO92_04600</name>
</gene>
<dbReference type="AlphaFoldDB" id="A0A2N3LP39"/>